<dbReference type="Gene3D" id="3.30.1330.30">
    <property type="match status" value="1"/>
</dbReference>
<dbReference type="InterPro" id="IPR029028">
    <property type="entry name" value="Alpha/beta_knot_MTases"/>
</dbReference>
<evidence type="ECO:0000313" key="12">
    <source>
        <dbReference type="EMBL" id="KAL0639324.1"/>
    </source>
</evidence>
<dbReference type="CDD" id="cd18105">
    <property type="entry name" value="SpoU-like_MRM1"/>
    <property type="match status" value="1"/>
</dbReference>
<keyword evidence="13" id="KW-1185">Reference proteome</keyword>
<evidence type="ECO:0000256" key="4">
    <source>
        <dbReference type="ARBA" id="ARBA00022603"/>
    </source>
</evidence>
<evidence type="ECO:0000256" key="10">
    <source>
        <dbReference type="SAM" id="MobiDB-lite"/>
    </source>
</evidence>
<dbReference type="InterPro" id="IPR029064">
    <property type="entry name" value="Ribosomal_eL30-like_sf"/>
</dbReference>
<dbReference type="InterPro" id="IPR029026">
    <property type="entry name" value="tRNA_m1G_MTases_N"/>
</dbReference>
<evidence type="ECO:0000256" key="7">
    <source>
        <dbReference type="ARBA" id="ARBA00022946"/>
    </source>
</evidence>
<evidence type="ECO:0000256" key="8">
    <source>
        <dbReference type="ARBA" id="ARBA00023128"/>
    </source>
</evidence>
<comment type="caution">
    <text evidence="12">The sequence shown here is derived from an EMBL/GenBank/DDBJ whole genome shotgun (WGS) entry which is preliminary data.</text>
</comment>
<feature type="compositionally biased region" description="Polar residues" evidence="10">
    <location>
        <begin position="94"/>
        <end position="113"/>
    </location>
</feature>
<evidence type="ECO:0000256" key="2">
    <source>
        <dbReference type="ARBA" id="ARBA00007228"/>
    </source>
</evidence>
<comment type="subcellular location">
    <subcellularLocation>
        <location evidence="1">Mitochondrion</location>
    </subcellularLocation>
</comment>
<dbReference type="EMBL" id="JBBBZM010000012">
    <property type="protein sequence ID" value="KAL0639324.1"/>
    <property type="molecule type" value="Genomic_DNA"/>
</dbReference>
<dbReference type="Proteomes" id="UP001447188">
    <property type="component" value="Unassembled WGS sequence"/>
</dbReference>
<proteinExistence type="inferred from homology"/>
<evidence type="ECO:0000256" key="3">
    <source>
        <dbReference type="ARBA" id="ARBA00022552"/>
    </source>
</evidence>
<protein>
    <recommendedName>
        <fullName evidence="9">rRNA methyltransferase 1, mitochondrial</fullName>
    </recommendedName>
</protein>
<feature type="region of interest" description="Disordered" evidence="10">
    <location>
        <begin position="13"/>
        <end position="115"/>
    </location>
</feature>
<dbReference type="SMART" id="SM00967">
    <property type="entry name" value="SpoU_sub_bind"/>
    <property type="match status" value="1"/>
</dbReference>
<dbReference type="InterPro" id="IPR047261">
    <property type="entry name" value="MRM1_MeTrfase_dom"/>
</dbReference>
<keyword evidence="4" id="KW-0489">Methyltransferase</keyword>
<organism evidence="12 13">
    <name type="scientific">Discina gigas</name>
    <dbReference type="NCBI Taxonomy" id="1032678"/>
    <lineage>
        <taxon>Eukaryota</taxon>
        <taxon>Fungi</taxon>
        <taxon>Dikarya</taxon>
        <taxon>Ascomycota</taxon>
        <taxon>Pezizomycotina</taxon>
        <taxon>Pezizomycetes</taxon>
        <taxon>Pezizales</taxon>
        <taxon>Discinaceae</taxon>
        <taxon>Discina</taxon>
    </lineage>
</organism>
<dbReference type="PANTHER" id="PTHR46103">
    <property type="entry name" value="RRNA METHYLTRANSFERASE 1, MITOCHONDRIAL"/>
    <property type="match status" value="1"/>
</dbReference>
<dbReference type="InterPro" id="IPR047182">
    <property type="entry name" value="MRM1"/>
</dbReference>
<evidence type="ECO:0000256" key="9">
    <source>
        <dbReference type="ARBA" id="ARBA00034881"/>
    </source>
</evidence>
<dbReference type="SUPFAM" id="SSF75217">
    <property type="entry name" value="alpha/beta knot"/>
    <property type="match status" value="1"/>
</dbReference>
<dbReference type="Pfam" id="PF00588">
    <property type="entry name" value="SpoU_methylase"/>
    <property type="match status" value="1"/>
</dbReference>
<gene>
    <name evidence="12" type="ORF">Q9L58_001550</name>
</gene>
<reference evidence="12 13" key="1">
    <citation type="submission" date="2024-02" db="EMBL/GenBank/DDBJ databases">
        <title>Discinaceae phylogenomics.</title>
        <authorList>
            <person name="Dirks A.C."/>
            <person name="James T.Y."/>
        </authorList>
    </citation>
    <scope>NUCLEOTIDE SEQUENCE [LARGE SCALE GENOMIC DNA]</scope>
    <source>
        <strain evidence="12 13">ACD0624</strain>
    </source>
</reference>
<keyword evidence="8" id="KW-0496">Mitochondrion</keyword>
<accession>A0ABR3GTS6</accession>
<keyword evidence="3" id="KW-0698">rRNA processing</keyword>
<dbReference type="PANTHER" id="PTHR46103:SF1">
    <property type="entry name" value="RRNA METHYLTRANSFERASE 1, MITOCHONDRIAL"/>
    <property type="match status" value="1"/>
</dbReference>
<evidence type="ECO:0000256" key="6">
    <source>
        <dbReference type="ARBA" id="ARBA00022691"/>
    </source>
</evidence>
<comment type="similarity">
    <text evidence="2">Belongs to the class IV-like SAM-binding methyltransferase superfamily. RNA methyltransferase TrmH family.</text>
</comment>
<dbReference type="Gene3D" id="3.40.1280.10">
    <property type="match status" value="1"/>
</dbReference>
<dbReference type="InterPro" id="IPR013123">
    <property type="entry name" value="SpoU_subst-bd"/>
</dbReference>
<feature type="domain" description="RNA 2-O ribose methyltransferase substrate binding" evidence="11">
    <location>
        <begin position="152"/>
        <end position="234"/>
    </location>
</feature>
<evidence type="ECO:0000259" key="11">
    <source>
        <dbReference type="SMART" id="SM00967"/>
    </source>
</evidence>
<keyword evidence="6" id="KW-0949">S-adenosyl-L-methionine</keyword>
<feature type="compositionally biased region" description="Basic and acidic residues" evidence="10">
    <location>
        <begin position="42"/>
        <end position="54"/>
    </location>
</feature>
<evidence type="ECO:0000256" key="1">
    <source>
        <dbReference type="ARBA" id="ARBA00004173"/>
    </source>
</evidence>
<evidence type="ECO:0000256" key="5">
    <source>
        <dbReference type="ARBA" id="ARBA00022679"/>
    </source>
</evidence>
<evidence type="ECO:0000313" key="13">
    <source>
        <dbReference type="Proteomes" id="UP001447188"/>
    </source>
</evidence>
<keyword evidence="7" id="KW-0809">Transit peptide</keyword>
<sequence length="446" mass="48958">MSIRPLLSAFLKRSPSSFSPSLLSRSASTNSAINRGLRRSPTTKERPDAEKRSSLFDSDETDGHSPRLDSPGESENSVARYSPRSDYPKEDRYPSSSDYSNPGHSDSYPQYSTWRPFAKPNPRLDYIPPPPGADWTPKPRRHIPKVDYNSEWIYGTSVVEAALKAKKRKMYKLYIHTSGNRTPENKLRDRAMSGLAVDAGLEVVEERDGGLLDSMSNSRPHNGYVLECLPLPKTPILSLGAVAPNKTSFSIQLAQHHHTTGEPIEPDDFPGSITCRDPKRRYPFVLMLDEILDPGNLGAILRSAYYLGVDAVTLSSRNCAPISPVCLKAAAGAAELMPILEQSRSDKLITSSIENGWTFYAAIPPPTKQQAKRDRYVFSLDVGKAVREGPVVLILGSEGDGLRPFLKKHVQYCVSLDKGPGTDALVDSLNVSVASALLCASFLKGT</sequence>
<name>A0ABR3GTS6_9PEZI</name>
<feature type="compositionally biased region" description="Low complexity" evidence="10">
    <location>
        <begin position="13"/>
        <end position="32"/>
    </location>
</feature>
<dbReference type="InterPro" id="IPR001537">
    <property type="entry name" value="SpoU_MeTrfase"/>
</dbReference>
<keyword evidence="5" id="KW-0808">Transferase</keyword>
<dbReference type="SUPFAM" id="SSF55315">
    <property type="entry name" value="L30e-like"/>
    <property type="match status" value="1"/>
</dbReference>